<feature type="signal peptide" evidence="1">
    <location>
        <begin position="1"/>
        <end position="25"/>
    </location>
</feature>
<dbReference type="Proteomes" id="UP000814172">
    <property type="component" value="Unassembled WGS sequence"/>
</dbReference>
<evidence type="ECO:0000313" key="2">
    <source>
        <dbReference type="EMBL" id="MCF5057999.1"/>
    </source>
</evidence>
<sequence length="161" mass="17405">MRPLKVVLLCLSTALTSSYITLQLASPATDLPLGTLYLPPKLVIEHAGEAVVWGGWRTRNEHVPHGDVAVEIRCHLQLKLCTEAVAGLLRHEEGEDLEAQTYLLNVSNWAPNKIEAAAVLDDCLIRQVTINPEANTAVLRWSPKPGCQGGTGQADLVGDPV</sequence>
<name>A0AAW5A049_9PSED</name>
<dbReference type="AlphaFoldDB" id="A0AAW5A049"/>
<organism evidence="2 3">
    <name type="scientific">Pseudomonas proteolytica</name>
    <dbReference type="NCBI Taxonomy" id="219574"/>
    <lineage>
        <taxon>Bacteria</taxon>
        <taxon>Pseudomonadati</taxon>
        <taxon>Pseudomonadota</taxon>
        <taxon>Gammaproteobacteria</taxon>
        <taxon>Pseudomonadales</taxon>
        <taxon>Pseudomonadaceae</taxon>
        <taxon>Pseudomonas</taxon>
    </lineage>
</organism>
<keyword evidence="1" id="KW-0732">Signal</keyword>
<dbReference type="RefSeq" id="WP_203482309.1">
    <property type="nucleotide sequence ID" value="NZ_WKEB01000079.1"/>
</dbReference>
<gene>
    <name evidence="2" type="ORF">GIW75_13650</name>
</gene>
<feature type="chain" id="PRO_5043633010" description="DUF3757 domain-containing protein" evidence="1">
    <location>
        <begin position="26"/>
        <end position="161"/>
    </location>
</feature>
<dbReference type="EMBL" id="WKEW01000040">
    <property type="protein sequence ID" value="MCF5057999.1"/>
    <property type="molecule type" value="Genomic_DNA"/>
</dbReference>
<proteinExistence type="predicted"/>
<reference evidence="2 3" key="1">
    <citation type="submission" date="2019-11" db="EMBL/GenBank/DDBJ databases">
        <title>Epiphytic Pseudomonas syringae from cherry orchards.</title>
        <authorList>
            <person name="Hulin M.T."/>
        </authorList>
    </citation>
    <scope>NUCLEOTIDE SEQUENCE [LARGE SCALE GENOMIC DNA]</scope>
    <source>
        <strain evidence="2 3">PA-6-9F</strain>
    </source>
</reference>
<evidence type="ECO:0000256" key="1">
    <source>
        <dbReference type="SAM" id="SignalP"/>
    </source>
</evidence>
<evidence type="ECO:0008006" key="4">
    <source>
        <dbReference type="Google" id="ProtNLM"/>
    </source>
</evidence>
<accession>A0AAW5A049</accession>
<protein>
    <recommendedName>
        <fullName evidence="4">DUF3757 domain-containing protein</fullName>
    </recommendedName>
</protein>
<keyword evidence="3" id="KW-1185">Reference proteome</keyword>
<comment type="caution">
    <text evidence="2">The sequence shown here is derived from an EMBL/GenBank/DDBJ whole genome shotgun (WGS) entry which is preliminary data.</text>
</comment>
<evidence type="ECO:0000313" key="3">
    <source>
        <dbReference type="Proteomes" id="UP000814172"/>
    </source>
</evidence>